<gene>
    <name evidence="1" type="ORF">RRG08_015151</name>
</gene>
<keyword evidence="2" id="KW-1185">Reference proteome</keyword>
<evidence type="ECO:0000313" key="1">
    <source>
        <dbReference type="EMBL" id="KAK3797176.1"/>
    </source>
</evidence>
<dbReference type="AlphaFoldDB" id="A0AAE1E7K6"/>
<accession>A0AAE1E7K6</accession>
<sequence length="191" mass="20587">MKPYAVTCFTGARIITSTNVTVLRSGDLGISRATPGSCPGSCQLNLAPTLTSGCSHCRAIPANLSYGTHPLSQLVKISVSSVSDSQYPLFLPVSILCFCQSVSSVSDSQYPLFLTSVSSVSDSQYPLFLTVSILCFCQSVSSVSDMRKLHQTLELSLLIDLALTSEHLTLLIWLLVAVARITVFKEFSGRR</sequence>
<proteinExistence type="predicted"/>
<evidence type="ECO:0000313" key="2">
    <source>
        <dbReference type="Proteomes" id="UP001283361"/>
    </source>
</evidence>
<organism evidence="1 2">
    <name type="scientific">Elysia crispata</name>
    <name type="common">lettuce slug</name>
    <dbReference type="NCBI Taxonomy" id="231223"/>
    <lineage>
        <taxon>Eukaryota</taxon>
        <taxon>Metazoa</taxon>
        <taxon>Spiralia</taxon>
        <taxon>Lophotrochozoa</taxon>
        <taxon>Mollusca</taxon>
        <taxon>Gastropoda</taxon>
        <taxon>Heterobranchia</taxon>
        <taxon>Euthyneura</taxon>
        <taxon>Panpulmonata</taxon>
        <taxon>Sacoglossa</taxon>
        <taxon>Placobranchoidea</taxon>
        <taxon>Plakobranchidae</taxon>
        <taxon>Elysia</taxon>
    </lineage>
</organism>
<protein>
    <submittedName>
        <fullName evidence="1">Uncharacterized protein</fullName>
    </submittedName>
</protein>
<reference evidence="1" key="1">
    <citation type="journal article" date="2023" name="G3 (Bethesda)">
        <title>A reference genome for the long-term kleptoplast-retaining sea slug Elysia crispata morphotype clarki.</title>
        <authorList>
            <person name="Eastman K.E."/>
            <person name="Pendleton A.L."/>
            <person name="Shaikh M.A."/>
            <person name="Suttiyut T."/>
            <person name="Ogas R."/>
            <person name="Tomko P."/>
            <person name="Gavelis G."/>
            <person name="Widhalm J.R."/>
            <person name="Wisecaver J.H."/>
        </authorList>
    </citation>
    <scope>NUCLEOTIDE SEQUENCE</scope>
    <source>
        <strain evidence="1">ECLA1</strain>
    </source>
</reference>
<comment type="caution">
    <text evidence="1">The sequence shown here is derived from an EMBL/GenBank/DDBJ whole genome shotgun (WGS) entry which is preliminary data.</text>
</comment>
<dbReference type="Proteomes" id="UP001283361">
    <property type="component" value="Unassembled WGS sequence"/>
</dbReference>
<dbReference type="EMBL" id="JAWDGP010000796">
    <property type="protein sequence ID" value="KAK3797176.1"/>
    <property type="molecule type" value="Genomic_DNA"/>
</dbReference>
<name>A0AAE1E7K6_9GAST</name>